<sequence>MIEERRERADAARNRRAILRATEELLARHRPEQISMEQVAAAAGVGKGTVFHRFGSRMGLMVALMQERAYALEEAVASGPPPLGPGAPPEERLTAFLDAIVDVVGRNKGLLAALGHAATATPRPEWKEQNGHRDGGDSADSADHAPGSRDGHPVYRFWHGHTSTLIAARRPDLDGELLAHILLGSLQSEPVLRLLERGEASRLAASLRVMAAGMLASPAPT</sequence>
<dbReference type="RefSeq" id="WP_086569511.1">
    <property type="nucleotide sequence ID" value="NZ_NGFP01000021.1"/>
</dbReference>
<gene>
    <name evidence="5" type="ORF">CA984_07120</name>
</gene>
<organism evidence="5 6">
    <name type="scientific">Streptosporangium minutum</name>
    <dbReference type="NCBI Taxonomy" id="569862"/>
    <lineage>
        <taxon>Bacteria</taxon>
        <taxon>Bacillati</taxon>
        <taxon>Actinomycetota</taxon>
        <taxon>Actinomycetes</taxon>
        <taxon>Streptosporangiales</taxon>
        <taxon>Streptosporangiaceae</taxon>
        <taxon>Streptosporangium</taxon>
    </lineage>
</organism>
<keyword evidence="1 2" id="KW-0238">DNA-binding</keyword>
<evidence type="ECO:0000256" key="1">
    <source>
        <dbReference type="ARBA" id="ARBA00023125"/>
    </source>
</evidence>
<feature type="region of interest" description="Disordered" evidence="3">
    <location>
        <begin position="118"/>
        <end position="149"/>
    </location>
</feature>
<dbReference type="InterPro" id="IPR001647">
    <property type="entry name" value="HTH_TetR"/>
</dbReference>
<dbReference type="PROSITE" id="PS50977">
    <property type="entry name" value="HTH_TETR_2"/>
    <property type="match status" value="1"/>
</dbReference>
<dbReference type="GO" id="GO:0003700">
    <property type="term" value="F:DNA-binding transcription factor activity"/>
    <property type="evidence" value="ECO:0007669"/>
    <property type="project" value="TreeGrafter"/>
</dbReference>
<evidence type="ECO:0000313" key="6">
    <source>
        <dbReference type="Proteomes" id="UP000194761"/>
    </source>
</evidence>
<reference evidence="5 6" key="1">
    <citation type="submission" date="2017-05" db="EMBL/GenBank/DDBJ databases">
        <title>Biotechnological potential of actinobacteria isolated from South African environments.</title>
        <authorList>
            <person name="Le Roes-Hill M."/>
            <person name="Prins A."/>
            <person name="Durrell K.A."/>
        </authorList>
    </citation>
    <scope>NUCLEOTIDE SEQUENCE [LARGE SCALE GENOMIC DNA]</scope>
    <source>
        <strain evidence="5">M26</strain>
    </source>
</reference>
<name>A0A243RTR6_9ACTN</name>
<accession>A0A243RTR6</accession>
<dbReference type="AlphaFoldDB" id="A0A243RTR6"/>
<keyword evidence="6" id="KW-1185">Reference proteome</keyword>
<evidence type="ECO:0000256" key="3">
    <source>
        <dbReference type="SAM" id="MobiDB-lite"/>
    </source>
</evidence>
<dbReference type="InterPro" id="IPR009057">
    <property type="entry name" value="Homeodomain-like_sf"/>
</dbReference>
<dbReference type="PANTHER" id="PTHR30055:SF209">
    <property type="entry name" value="POSSIBLE TRANSCRIPTIONAL REGULATORY PROTEIN (PROBABLY TETR-FAMILY)"/>
    <property type="match status" value="1"/>
</dbReference>
<evidence type="ECO:0000313" key="5">
    <source>
        <dbReference type="EMBL" id="OUC98406.1"/>
    </source>
</evidence>
<proteinExistence type="predicted"/>
<evidence type="ECO:0000259" key="4">
    <source>
        <dbReference type="PROSITE" id="PS50977"/>
    </source>
</evidence>
<dbReference type="SUPFAM" id="SSF46689">
    <property type="entry name" value="Homeodomain-like"/>
    <property type="match status" value="1"/>
</dbReference>
<dbReference type="EMBL" id="NGFP01000021">
    <property type="protein sequence ID" value="OUC98406.1"/>
    <property type="molecule type" value="Genomic_DNA"/>
</dbReference>
<dbReference type="Proteomes" id="UP000194761">
    <property type="component" value="Unassembled WGS sequence"/>
</dbReference>
<feature type="DNA-binding region" description="H-T-H motif" evidence="2">
    <location>
        <begin position="35"/>
        <end position="54"/>
    </location>
</feature>
<comment type="caution">
    <text evidence="5">The sequence shown here is derived from an EMBL/GenBank/DDBJ whole genome shotgun (WGS) entry which is preliminary data.</text>
</comment>
<dbReference type="PANTHER" id="PTHR30055">
    <property type="entry name" value="HTH-TYPE TRANSCRIPTIONAL REGULATOR RUTR"/>
    <property type="match status" value="1"/>
</dbReference>
<evidence type="ECO:0000256" key="2">
    <source>
        <dbReference type="PROSITE-ProRule" id="PRU00335"/>
    </source>
</evidence>
<protein>
    <submittedName>
        <fullName evidence="5">TetR family transcriptional regulator</fullName>
    </submittedName>
</protein>
<dbReference type="Pfam" id="PF00440">
    <property type="entry name" value="TetR_N"/>
    <property type="match status" value="1"/>
</dbReference>
<dbReference type="GO" id="GO:0000976">
    <property type="term" value="F:transcription cis-regulatory region binding"/>
    <property type="evidence" value="ECO:0007669"/>
    <property type="project" value="TreeGrafter"/>
</dbReference>
<dbReference type="InterPro" id="IPR050109">
    <property type="entry name" value="HTH-type_TetR-like_transc_reg"/>
</dbReference>
<feature type="compositionally biased region" description="Basic and acidic residues" evidence="3">
    <location>
        <begin position="124"/>
        <end position="149"/>
    </location>
</feature>
<feature type="domain" description="HTH tetR-type" evidence="4">
    <location>
        <begin position="12"/>
        <end position="72"/>
    </location>
</feature>
<dbReference type="Gene3D" id="1.10.357.10">
    <property type="entry name" value="Tetracycline Repressor, domain 2"/>
    <property type="match status" value="1"/>
</dbReference>